<name>A0ACC2QXL4_9NEOP</name>
<keyword evidence="2" id="KW-1185">Reference proteome</keyword>
<dbReference type="EMBL" id="CM056785">
    <property type="protein sequence ID" value="KAJ8728278.1"/>
    <property type="molecule type" value="Genomic_DNA"/>
</dbReference>
<evidence type="ECO:0000313" key="2">
    <source>
        <dbReference type="Proteomes" id="UP001231649"/>
    </source>
</evidence>
<evidence type="ECO:0000313" key="1">
    <source>
        <dbReference type="EMBL" id="KAJ8728278.1"/>
    </source>
</evidence>
<gene>
    <name evidence="1" type="ORF">PYW08_016663</name>
</gene>
<organism evidence="1 2">
    <name type="scientific">Mythimna loreyi</name>
    <dbReference type="NCBI Taxonomy" id="667449"/>
    <lineage>
        <taxon>Eukaryota</taxon>
        <taxon>Metazoa</taxon>
        <taxon>Ecdysozoa</taxon>
        <taxon>Arthropoda</taxon>
        <taxon>Hexapoda</taxon>
        <taxon>Insecta</taxon>
        <taxon>Pterygota</taxon>
        <taxon>Neoptera</taxon>
        <taxon>Endopterygota</taxon>
        <taxon>Lepidoptera</taxon>
        <taxon>Glossata</taxon>
        <taxon>Ditrysia</taxon>
        <taxon>Noctuoidea</taxon>
        <taxon>Noctuidae</taxon>
        <taxon>Noctuinae</taxon>
        <taxon>Hadenini</taxon>
        <taxon>Mythimna</taxon>
    </lineage>
</organism>
<sequence length="242" mass="27541">MAKMLKSLKVWSKFSAVSKKTGQTCHFRMTDMPDYLRDHVVNLYIEYYVKEEAICKAVGVPKSIKALNEVRANILKATERPDSHTVVCCEDNGDEKIQDIVGASILTLQYKGQEEPKWKYETQEVKKLLEIESSLADCFDEMKAYNLDRALRDKGAFVRPEYSGFGISAEYVNVRRMICKELGIPMHGAWVTAHGMQGGTERSGCENVYEIPLQDIARKHGVTLKDDLPSYKYMVVKVENNN</sequence>
<comment type="caution">
    <text evidence="1">The sequence shown here is derived from an EMBL/GenBank/DDBJ whole genome shotgun (WGS) entry which is preliminary data.</text>
</comment>
<accession>A0ACC2QXL4</accession>
<dbReference type="Proteomes" id="UP001231649">
    <property type="component" value="Chromosome 9"/>
</dbReference>
<reference evidence="1" key="1">
    <citation type="submission" date="2023-03" db="EMBL/GenBank/DDBJ databases">
        <title>Chromosome-level genomes of two armyworms, Mythimna separata and Mythimna loreyi, provide insights into the biosynthesis and reception of sex pheromones.</title>
        <authorList>
            <person name="Zhao H."/>
        </authorList>
    </citation>
    <scope>NUCLEOTIDE SEQUENCE</scope>
    <source>
        <strain evidence="1">BeijingLab</strain>
    </source>
</reference>
<protein>
    <submittedName>
        <fullName evidence="1">Uncharacterized protein</fullName>
    </submittedName>
</protein>
<proteinExistence type="predicted"/>